<dbReference type="InterPro" id="IPR003959">
    <property type="entry name" value="ATPase_AAA_core"/>
</dbReference>
<protein>
    <recommendedName>
        <fullName evidence="1">ATPase AAA-type core domain-containing protein</fullName>
    </recommendedName>
</protein>
<dbReference type="InterPro" id="IPR027417">
    <property type="entry name" value="P-loop_NTPase"/>
</dbReference>
<evidence type="ECO:0000313" key="3">
    <source>
        <dbReference type="Proteomes" id="UP000070371"/>
    </source>
</evidence>
<feature type="domain" description="ATPase AAA-type core" evidence="1">
    <location>
        <begin position="120"/>
        <end position="207"/>
    </location>
</feature>
<gene>
    <name evidence="2" type="ORF">RC74_06280</name>
</gene>
<organism evidence="2 3">
    <name type="scientific">Falsihalocynthiibacter arcticus</name>
    <dbReference type="NCBI Taxonomy" id="1579316"/>
    <lineage>
        <taxon>Bacteria</taxon>
        <taxon>Pseudomonadati</taxon>
        <taxon>Pseudomonadota</taxon>
        <taxon>Alphaproteobacteria</taxon>
        <taxon>Rhodobacterales</taxon>
        <taxon>Roseobacteraceae</taxon>
        <taxon>Falsihalocynthiibacter</taxon>
    </lineage>
</organism>
<dbReference type="KEGG" id="hat:RC74_06280"/>
<evidence type="ECO:0000313" key="2">
    <source>
        <dbReference type="EMBL" id="AML50934.1"/>
    </source>
</evidence>
<dbReference type="Proteomes" id="UP000070371">
    <property type="component" value="Chromosome"/>
</dbReference>
<reference evidence="2 3" key="1">
    <citation type="submission" date="2016-02" db="EMBL/GenBank/DDBJ databases">
        <title>Complete genome sequence of Halocynthiibacter arcticus PAMC 20958t from arctic marine sediment.</title>
        <authorList>
            <person name="Lee Y.M."/>
            <person name="Baek K."/>
            <person name="Lee H.K."/>
            <person name="Shin S.C."/>
        </authorList>
    </citation>
    <scope>NUCLEOTIDE SEQUENCE [LARGE SCALE GENOMIC DNA]</scope>
    <source>
        <strain evidence="2">PAMC 20958</strain>
    </source>
</reference>
<dbReference type="OrthoDB" id="9816534at2"/>
<dbReference type="GO" id="GO:0016887">
    <property type="term" value="F:ATP hydrolysis activity"/>
    <property type="evidence" value="ECO:0007669"/>
    <property type="project" value="InterPro"/>
</dbReference>
<keyword evidence="3" id="KW-1185">Reference proteome</keyword>
<dbReference type="AlphaFoldDB" id="A0A126UY11"/>
<evidence type="ECO:0000259" key="1">
    <source>
        <dbReference type="Pfam" id="PF13304"/>
    </source>
</evidence>
<dbReference type="Pfam" id="PF13304">
    <property type="entry name" value="AAA_21"/>
    <property type="match status" value="1"/>
</dbReference>
<dbReference type="EMBL" id="CP014327">
    <property type="protein sequence ID" value="AML50934.1"/>
    <property type="molecule type" value="Genomic_DNA"/>
</dbReference>
<proteinExistence type="predicted"/>
<dbReference type="SUPFAM" id="SSF52540">
    <property type="entry name" value="P-loop containing nucleoside triphosphate hydrolases"/>
    <property type="match status" value="1"/>
</dbReference>
<dbReference type="Gene3D" id="3.40.50.300">
    <property type="entry name" value="P-loop containing nucleotide triphosphate hydrolases"/>
    <property type="match status" value="1"/>
</dbReference>
<dbReference type="RefSeq" id="WP_039002954.1">
    <property type="nucleotide sequence ID" value="NZ_CP014327.1"/>
</dbReference>
<name>A0A126UY11_9RHOB</name>
<sequence length="215" mass="23939">MNIKATKGDGGNVEASLWIKSARNKGISVHIPSGNGLTNVIRDQRREISAYIPGLAGIPLLEERRSKMIVERLAAAGDANTVLRNVLNLLKNMDINGQNGLSLVRDYVSQIMGEFTLNVEFDEERDSRIRASFQTTPMKVADHRRFKPLELAGIGFLRVIQILSYLVYFRPILLLVDEPDSHLHPTAQEMPIAVLSEAAQLFGTQVILGQPIVRR</sequence>
<dbReference type="GO" id="GO:0005524">
    <property type="term" value="F:ATP binding"/>
    <property type="evidence" value="ECO:0007669"/>
    <property type="project" value="InterPro"/>
</dbReference>
<accession>A0A126UY11</accession>
<dbReference type="STRING" id="1579316.RC74_06280"/>